<feature type="domain" description="HYR-like" evidence="1">
    <location>
        <begin position="1618"/>
        <end position="1685"/>
    </location>
</feature>
<dbReference type="SUPFAM" id="SSF49447">
    <property type="entry name" value="Second domain of Mu2 adaptin subunit (ap50) of ap2 adaptor"/>
    <property type="match status" value="1"/>
</dbReference>
<dbReference type="Gene3D" id="2.60.40.10">
    <property type="entry name" value="Immunoglobulins"/>
    <property type="match status" value="1"/>
</dbReference>
<feature type="domain" description="HYR-like" evidence="1">
    <location>
        <begin position="1874"/>
        <end position="1942"/>
    </location>
</feature>
<evidence type="ECO:0000259" key="1">
    <source>
        <dbReference type="Pfam" id="PF23237"/>
    </source>
</evidence>
<dbReference type="InterPro" id="IPR036168">
    <property type="entry name" value="AP2_Mu_C_sf"/>
</dbReference>
<feature type="domain" description="HYR-like" evidence="1">
    <location>
        <begin position="2031"/>
        <end position="2103"/>
    </location>
</feature>
<dbReference type="InterPro" id="IPR025667">
    <property type="entry name" value="SprB_repeat"/>
</dbReference>
<dbReference type="PANTHER" id="PTHR24273">
    <property type="entry name" value="FI04643P-RELATED"/>
    <property type="match status" value="1"/>
</dbReference>
<reference evidence="2 3" key="1">
    <citation type="submission" date="2024-09" db="EMBL/GenBank/DDBJ databases">
        <authorList>
            <person name="Sun Q."/>
            <person name="Mori K."/>
        </authorList>
    </citation>
    <scope>NUCLEOTIDE SEQUENCE [LARGE SCALE GENOMIC DNA]</scope>
    <source>
        <strain evidence="2 3">CECT 8286</strain>
    </source>
</reference>
<organism evidence="2 3">
    <name type="scientific">Formosa undariae</name>
    <dbReference type="NCBI Taxonomy" id="1325436"/>
    <lineage>
        <taxon>Bacteria</taxon>
        <taxon>Pseudomonadati</taxon>
        <taxon>Bacteroidota</taxon>
        <taxon>Flavobacteriia</taxon>
        <taxon>Flavobacteriales</taxon>
        <taxon>Flavobacteriaceae</taxon>
        <taxon>Formosa</taxon>
    </lineage>
</organism>
<dbReference type="RefSeq" id="WP_382383745.1">
    <property type="nucleotide sequence ID" value="NZ_JBHMEZ010000012.1"/>
</dbReference>
<feature type="domain" description="HYR-like" evidence="1">
    <location>
        <begin position="1377"/>
        <end position="1447"/>
    </location>
</feature>
<evidence type="ECO:0000313" key="2">
    <source>
        <dbReference type="EMBL" id="MFB9054247.1"/>
    </source>
</evidence>
<sequence length="2525" mass="266359">MKKNYAKKFKAYKNIKQYSLLAVVLMAFGFYSYGQSEVPFSSRANYSVKGDFTIIGNTNLAPANNIGNDTGDMFFVDVDNDVNTVNSSIATMQLKDDNGIVADDCANIVYAGLYWTGRPGPDQSFTVPGNNGIPKTLNKSVVSISGPASSGYTNITANASDIYYPESEYANMYIAYADVTSYVQQNGAGDYSVADIALVEGQENPTVTNIGVGYYGGWSMVIVYENSTMKMRNIGVFDGYSFKGVPGDIGYETRSHIDLDISNLNVGDYVNAQLGVMAGEGDDDLSGDLLSTQWGGTGTYRERLTHPGNSEFNFFNSTIEVGGSPRNPSGATYGLDLSKFDLPTASVVPNQNDLSFEYISVLDKFVIYNLTLSFEAPDPGIEAEVAITNINGTPNNSETTTVEPGQDITYTVDIKNFGTEGTTNNMLSIPVPFNTTFSNIVSSNGNGTPTYNSSTNTIDWSLGNIPQQTNTDNIVATVTFTVTTTTDCTLLVVDCANSISLNGAISGTGSVSGTSFDKSLITGYETAAGCLGTPIPAPIYTSIVNANCANTPLVQTFEYCAPPVPFTDISSTYPQGTRFYNEYPVTSNSTEYTSSNAFPTTNGAISYYAVPANSEDCSFEFIIDISPISTLPVIPTDPIVYCLDETAVPLTATASNPSYTLYYYNDNTESAQAFTSITPNTDVAGTTTYYVAEGPTSSPECIGDKAAITVTVNALLDIQTDITNASCAVGSDGSIDITVTGGSGNYTYLWSTTATTEDITGLVPGVYSVTVTDADFGCETILDNITVLEDVSTPTLTAPPAYTLEGCDVSAITDLPVSTTPLTLTIDQLQTAGGTADEFLTLTYTDVVLGTCPTVVTRTFTATNNCNNSVSATQTITIEDTVAPTVPTAPVDITLECSDALPPMVDLTAIDNCGSNPAITVTGIDTTDSTDACRVITTRTWTFTDACGNTSSTSQIITIVDETAPIAPANLADITVSCIDDIPAPAVLTAIDNCSGIISGIVTDSALPTESCNASILRTWSFTDDCGNTSVTTQTVNIVDDIAPIITNEPQDIVYQCDGEQKIPQIDAWVELNGFGLANDNCSDVTWTSDYDATTLGCNGAVTVAFTATDACGNATTRSATYTVLDTTGPDIVNNSQDISIVCGDANDPDLINWLATNGGAIAQDICSETTWTNDYDSTLLDGGSDVTVTFTATDECGNASTTTSSIIITDSVAPVAPAAPANETVQCIDDVPTMEALTAIDNCAGPITSLGAETINDTDECNVIITRTWSFSDNSGNTSEVSQIITVKDETAPVANNVPADVTLDCNAIIPAMEALTATDNCAGTITSAGTEVVDNTDPSQTIITRTWSFTDTCGNTSEASQIITFIIDNTAPVVDNAPADITYECIDDVPAMEALTAIDDCVGTITSTGTESINDTDDCNVIITRTWSFSDNSGNTSEVSQIITVRDETAPVADNVPADMTLDCNANVPTMEALTATDNCAGTITSAGTEVIDTTNPLQTIITRTWSFTDTCGNTSEVSQIISFNLDETAPVVDNAPADITVECIDDVPAMEALTATDNCSGTITSNGVESIDDTDTCNVIITRIWTFTDASGNTSEATQIITVIDTIAPVVPTLPADVTVDSPADLPPMVDLTATDNCGADVIATPVDATEVIDACTTVITRTWSFEDACGNLSTGSQIITISDMTPPELISEAQDIVYECDGEQRNVTIDAWVELHGFALAEDAISNVTWTSNYDPDYESCNEDVEVIFTATDDCGNSVSTSATYTIKDETGPFIQTAPQDLVFECSEDSDSAISDWLNSNGGAVATDFCSDVTWSNDFDASTIDLLVACGPDNSTTVTFSATDFCGNVTTTTSTITVMDETAPIVPTNVPADVAVKCYDDVPATVNLTATDNCSSDITVTGIDTEDNTDPNNIIITRTWTFTDACGNTSDVSQIITVQDLSAPVLDGTVPADVTLECIADVPAMEPLTATDNCAGVITSNGTETINDTDACNVIITRTWSFADASGNTTDVSQIITVNDTNAPVVNNAPQDLVVECTDGTDVPPMGPLTATDNCAGEITAEGTEVIDDSNPLQTVITRTWSFADACGNTTEVSQTITVGDSTAPVVDNAPSDATYACIDDVPELAPLTATDNCVGEITDNGTETINDADACNVIITRTWMFTDASNNSTTVTQVITVIDDVAPTATAPADVTVECTDDIPAMIDLIATDNCGDTITSTGVDTVNDIDSCSSIITRTWSFTDACGNTANVSQIITVADVTAPILVSNLETDITVNCIAIPEKPELDFTDNCSATVDVVYTEENTSTGAAYENYQVIRDWTVSDSCGNTAMFTQTINVNVQQETIIEADTRCTEGGSVDLDSYLVDPDTDGTWTVDSGNATVNGSIFNPIDAAVGAYVFTFTEADTCQNQTTVTIDVNEDCVAPTCEPIISSSVTPNGDQWNEYFTVTGLDRCGFVIDVEIYNRWGSLVFKAQDYQNNWNGRNGKGGFGSSDILPTGTYYYIVTLKNSGLKPLTGPIYLGTK</sequence>
<dbReference type="PANTHER" id="PTHR24273:SF32">
    <property type="entry name" value="HYALIN"/>
    <property type="match status" value="1"/>
</dbReference>
<keyword evidence="3" id="KW-1185">Reference proteome</keyword>
<dbReference type="Pfam" id="PF23237">
    <property type="entry name" value="HYR_4C"/>
    <property type="match status" value="13"/>
</dbReference>
<feature type="domain" description="HYR-like" evidence="1">
    <location>
        <begin position="888"/>
        <end position="959"/>
    </location>
</feature>
<feature type="domain" description="HYR-like" evidence="1">
    <location>
        <begin position="2112"/>
        <end position="2182"/>
    </location>
</feature>
<accession>A0ABV5F470</accession>
<name>A0ABV5F470_9FLAO</name>
<comment type="caution">
    <text evidence="2">The sequence shown here is derived from an EMBL/GenBank/DDBJ whole genome shotgun (WGS) entry which is preliminary data.</text>
</comment>
<dbReference type="Gene3D" id="2.60.40.1170">
    <property type="entry name" value="Mu homology domain, subdomain B"/>
    <property type="match status" value="1"/>
</dbReference>
<proteinExistence type="predicted"/>
<dbReference type="EMBL" id="JBHMEZ010000012">
    <property type="protein sequence ID" value="MFB9054247.1"/>
    <property type="molecule type" value="Genomic_DNA"/>
</dbReference>
<gene>
    <name evidence="2" type="ORF">ACFFVB_14260</name>
</gene>
<feature type="domain" description="HYR-like" evidence="1">
    <location>
        <begin position="1219"/>
        <end position="1288"/>
    </location>
</feature>
<dbReference type="InterPro" id="IPR013783">
    <property type="entry name" value="Ig-like_fold"/>
</dbReference>
<feature type="domain" description="HYR-like" evidence="1">
    <location>
        <begin position="1955"/>
        <end position="2022"/>
    </location>
</feature>
<dbReference type="Proteomes" id="UP001589605">
    <property type="component" value="Unassembled WGS sequence"/>
</dbReference>
<feature type="domain" description="HYR-like" evidence="1">
    <location>
        <begin position="1457"/>
        <end position="1524"/>
    </location>
</feature>
<dbReference type="NCBIfam" id="TIGR04131">
    <property type="entry name" value="Bac_Flav_CTERM"/>
    <property type="match status" value="1"/>
</dbReference>
<dbReference type="InterPro" id="IPR057078">
    <property type="entry name" value="HYR-4C"/>
</dbReference>
<protein>
    <submittedName>
        <fullName evidence="2">Gliding motility-associated C-terminal domain-containing protein</fullName>
    </submittedName>
</protein>
<feature type="domain" description="HYR-like" evidence="1">
    <location>
        <begin position="1536"/>
        <end position="1606"/>
    </location>
</feature>
<dbReference type="InterPro" id="IPR026341">
    <property type="entry name" value="T9SS_type_B"/>
</dbReference>
<feature type="domain" description="HYR-like" evidence="1">
    <location>
        <begin position="2189"/>
        <end position="2260"/>
    </location>
</feature>
<feature type="domain" description="HYR-like" evidence="1">
    <location>
        <begin position="972"/>
        <end position="1038"/>
    </location>
</feature>
<evidence type="ECO:0000313" key="3">
    <source>
        <dbReference type="Proteomes" id="UP001589605"/>
    </source>
</evidence>
<dbReference type="Pfam" id="PF13585">
    <property type="entry name" value="CHU_C"/>
    <property type="match status" value="1"/>
</dbReference>
<dbReference type="Pfam" id="PF13573">
    <property type="entry name" value="SprB"/>
    <property type="match status" value="1"/>
</dbReference>
<feature type="domain" description="HYR-like" evidence="1">
    <location>
        <begin position="1298"/>
        <end position="1366"/>
    </location>
</feature>